<keyword evidence="4" id="KW-1185">Reference proteome</keyword>
<feature type="transmembrane region" description="Helical" evidence="2">
    <location>
        <begin position="76"/>
        <end position="98"/>
    </location>
</feature>
<feature type="transmembrane region" description="Helical" evidence="2">
    <location>
        <begin position="20"/>
        <end position="45"/>
    </location>
</feature>
<dbReference type="AlphaFoldDB" id="A0A0H4VVA9"/>
<sequence>MPLFPLNKAKDKGGRKRPPVIAHPAFPAVVALWLAALMGVGMFILPIQLLERIVGATGIAAIVPAASPPLGFTARAAIALAAALVGALLGFFAARMLAQKAPLSLPPIIDDEEAPYSETGEEVFAEDNAEYIAQEINDPAQPDALAPTHGRRRALTLPEVDAPGAPLAAPLPGADGEGDDTLDYTDFSAMPDAAQVWSEALYDEAEDEKSGVSAEALAATDDAPLVEEASWSDETEKPASPLRAPDTGDTNPHETDLVETPHSCTEEPGHVGQFADAPLEFSPPSLFRQTGMDNPQDEPVEAAQAAENSAEAEVETDILQLAQKLIETLEKHRSWSARRAASNQAPSAEQGKAAAEPVDEKTGIAPRTGEGPLNFDAAPADDAEEAMATYFGGPPVIAPEDNSQSEVKVTSAPAVDQPGEAAPTENLDRMAELGRVAALEDGDEDYSDDLGEIAASFSLPLGKAAKRRDIGYGVLATAQNPYRPAAALHEMQHAEDKQERSNKDSERALRDALLNLQRMGK</sequence>
<dbReference type="Proteomes" id="UP000059113">
    <property type="component" value="Chromosome"/>
</dbReference>
<accession>A0A0H4VVA9</accession>
<keyword evidence="2" id="KW-0472">Membrane</keyword>
<evidence type="ECO:0000313" key="4">
    <source>
        <dbReference type="Proteomes" id="UP000059113"/>
    </source>
</evidence>
<dbReference type="OrthoDB" id="7505157at2"/>
<dbReference type="STRING" id="1648404.CP97_01275"/>
<dbReference type="KEGG" id="ery:CP97_01275"/>
<dbReference type="RefSeq" id="WP_149036394.1">
    <property type="nucleotide sequence ID" value="NZ_CP011310.1"/>
</dbReference>
<proteinExistence type="predicted"/>
<name>A0A0H4VVA9_9SPHN</name>
<reference evidence="4" key="2">
    <citation type="submission" date="2015-04" db="EMBL/GenBank/DDBJ databases">
        <title>The complete genome sequence of Erythrobacter sp. s21-N3.</title>
        <authorList>
            <person name="Zhuang L."/>
            <person name="Liu Y."/>
            <person name="Shao Z."/>
        </authorList>
    </citation>
    <scope>NUCLEOTIDE SEQUENCE [LARGE SCALE GENOMIC DNA]</scope>
    <source>
        <strain evidence="4">s21-N3</strain>
    </source>
</reference>
<evidence type="ECO:0000256" key="2">
    <source>
        <dbReference type="SAM" id="Phobius"/>
    </source>
</evidence>
<dbReference type="EMBL" id="CP011310">
    <property type="protein sequence ID" value="AKQ40973.2"/>
    <property type="molecule type" value="Genomic_DNA"/>
</dbReference>
<gene>
    <name evidence="3" type="ORF">CP97_01275</name>
</gene>
<evidence type="ECO:0000256" key="1">
    <source>
        <dbReference type="SAM" id="MobiDB-lite"/>
    </source>
</evidence>
<reference evidence="3 4" key="1">
    <citation type="journal article" date="2015" name="Int. J. Syst. Evol. Microbiol.">
        <title>Erythrobacter atlanticus sp. nov., a bacterium from ocean sediment able to degrade polycyclic aromatic hydrocarbons.</title>
        <authorList>
            <person name="Zhuang L."/>
            <person name="Liu Y."/>
            <person name="Wang L."/>
            <person name="Wang W."/>
            <person name="Shao Z."/>
        </authorList>
    </citation>
    <scope>NUCLEOTIDE SEQUENCE [LARGE SCALE GENOMIC DNA]</scope>
    <source>
        <strain evidence="4">s21-N3</strain>
    </source>
</reference>
<feature type="region of interest" description="Disordered" evidence="1">
    <location>
        <begin position="337"/>
        <end position="377"/>
    </location>
</feature>
<feature type="transmembrane region" description="Helical" evidence="2">
    <location>
        <begin position="52"/>
        <end position="70"/>
    </location>
</feature>
<keyword evidence="2" id="KW-1133">Transmembrane helix</keyword>
<feature type="region of interest" description="Disordered" evidence="1">
    <location>
        <begin position="391"/>
        <end position="425"/>
    </location>
</feature>
<organism evidence="3 4">
    <name type="scientific">Aurantiacibacter atlanticus</name>
    <dbReference type="NCBI Taxonomy" id="1648404"/>
    <lineage>
        <taxon>Bacteria</taxon>
        <taxon>Pseudomonadati</taxon>
        <taxon>Pseudomonadota</taxon>
        <taxon>Alphaproteobacteria</taxon>
        <taxon>Sphingomonadales</taxon>
        <taxon>Erythrobacteraceae</taxon>
        <taxon>Aurantiacibacter</taxon>
    </lineage>
</organism>
<protein>
    <submittedName>
        <fullName evidence="3">Uncharacterized protein</fullName>
    </submittedName>
</protein>
<evidence type="ECO:0000313" key="3">
    <source>
        <dbReference type="EMBL" id="AKQ40973.2"/>
    </source>
</evidence>
<keyword evidence="2" id="KW-0812">Transmembrane</keyword>
<feature type="region of interest" description="Disordered" evidence="1">
    <location>
        <begin position="202"/>
        <end position="309"/>
    </location>
</feature>